<organism evidence="1 2">
    <name type="scientific">Gigaspora rosea</name>
    <dbReference type="NCBI Taxonomy" id="44941"/>
    <lineage>
        <taxon>Eukaryota</taxon>
        <taxon>Fungi</taxon>
        <taxon>Fungi incertae sedis</taxon>
        <taxon>Mucoromycota</taxon>
        <taxon>Glomeromycotina</taxon>
        <taxon>Glomeromycetes</taxon>
        <taxon>Diversisporales</taxon>
        <taxon>Gigasporaceae</taxon>
        <taxon>Gigaspora</taxon>
    </lineage>
</organism>
<dbReference type="EMBL" id="QKWP01002110">
    <property type="protein sequence ID" value="RIB04783.1"/>
    <property type="molecule type" value="Genomic_DNA"/>
</dbReference>
<proteinExistence type="predicted"/>
<dbReference type="AlphaFoldDB" id="A0A397UBR4"/>
<name>A0A397UBR4_9GLOM</name>
<evidence type="ECO:0000313" key="2">
    <source>
        <dbReference type="Proteomes" id="UP000266673"/>
    </source>
</evidence>
<dbReference type="Proteomes" id="UP000266673">
    <property type="component" value="Unassembled WGS sequence"/>
</dbReference>
<sequence length="74" mass="8819">MQFGYLFGYNLLLIIWNEREDDAFVFLQSAAYLKILRCFSLFFFYTSCKNLIFGFNSVPICYIYYLHESILLSA</sequence>
<evidence type="ECO:0000313" key="1">
    <source>
        <dbReference type="EMBL" id="RIB04783.1"/>
    </source>
</evidence>
<gene>
    <name evidence="1" type="ORF">C2G38_2119897</name>
</gene>
<protein>
    <submittedName>
        <fullName evidence="1">Uncharacterized protein</fullName>
    </submittedName>
</protein>
<reference evidence="1 2" key="1">
    <citation type="submission" date="2018-06" db="EMBL/GenBank/DDBJ databases">
        <title>Comparative genomics reveals the genomic features of Rhizophagus irregularis, R. cerebriforme, R. diaphanum and Gigaspora rosea, and their symbiotic lifestyle signature.</title>
        <authorList>
            <person name="Morin E."/>
            <person name="San Clemente H."/>
            <person name="Chen E.C.H."/>
            <person name="De La Providencia I."/>
            <person name="Hainaut M."/>
            <person name="Kuo A."/>
            <person name="Kohler A."/>
            <person name="Murat C."/>
            <person name="Tang N."/>
            <person name="Roy S."/>
            <person name="Loubradou J."/>
            <person name="Henrissat B."/>
            <person name="Grigoriev I.V."/>
            <person name="Corradi N."/>
            <person name="Roux C."/>
            <person name="Martin F.M."/>
        </authorList>
    </citation>
    <scope>NUCLEOTIDE SEQUENCE [LARGE SCALE GENOMIC DNA]</scope>
    <source>
        <strain evidence="1 2">DAOM 194757</strain>
    </source>
</reference>
<comment type="caution">
    <text evidence="1">The sequence shown here is derived from an EMBL/GenBank/DDBJ whole genome shotgun (WGS) entry which is preliminary data.</text>
</comment>
<accession>A0A397UBR4</accession>
<keyword evidence="2" id="KW-1185">Reference proteome</keyword>